<evidence type="ECO:0000256" key="1">
    <source>
        <dbReference type="SAM" id="Phobius"/>
    </source>
</evidence>
<feature type="transmembrane region" description="Helical" evidence="1">
    <location>
        <begin position="38"/>
        <end position="56"/>
    </location>
</feature>
<dbReference type="HOGENOM" id="CLU_2175902_0_0_1"/>
<organism evidence="3">
    <name type="scientific">Guillardia theta (strain CCMP2712)</name>
    <name type="common">Cryptophyte</name>
    <dbReference type="NCBI Taxonomy" id="905079"/>
    <lineage>
        <taxon>Eukaryota</taxon>
        <taxon>Cryptophyceae</taxon>
        <taxon>Pyrenomonadales</taxon>
        <taxon>Geminigeraceae</taxon>
        <taxon>Guillardia</taxon>
    </lineage>
</organism>
<evidence type="ECO:0000313" key="5">
    <source>
        <dbReference type="Proteomes" id="UP000011087"/>
    </source>
</evidence>
<keyword evidence="1" id="KW-1133">Transmembrane helix</keyword>
<keyword evidence="5" id="KW-1185">Reference proteome</keyword>
<keyword evidence="1" id="KW-0472">Membrane</keyword>
<dbReference type="AlphaFoldDB" id="L1IV59"/>
<gene>
    <name evidence="3" type="ORF">GUITHDRAFT_113869</name>
</gene>
<name>L1IV59_GUITC</name>
<feature type="signal peptide" evidence="2">
    <location>
        <begin position="1"/>
        <end position="22"/>
    </location>
</feature>
<keyword evidence="1" id="KW-0812">Transmembrane</keyword>
<evidence type="ECO:0000313" key="4">
    <source>
        <dbReference type="EnsemblProtists" id="EKX40133"/>
    </source>
</evidence>
<reference evidence="5" key="2">
    <citation type="submission" date="2012-11" db="EMBL/GenBank/DDBJ databases">
        <authorList>
            <person name="Kuo A."/>
            <person name="Curtis B.A."/>
            <person name="Tanifuji G."/>
            <person name="Burki F."/>
            <person name="Gruber A."/>
            <person name="Irimia M."/>
            <person name="Maruyama S."/>
            <person name="Arias M.C."/>
            <person name="Ball S.G."/>
            <person name="Gile G.H."/>
            <person name="Hirakawa Y."/>
            <person name="Hopkins J.F."/>
            <person name="Rensing S.A."/>
            <person name="Schmutz J."/>
            <person name="Symeonidi A."/>
            <person name="Elias M."/>
            <person name="Eveleigh R.J."/>
            <person name="Herman E.K."/>
            <person name="Klute M.J."/>
            <person name="Nakayama T."/>
            <person name="Obornik M."/>
            <person name="Reyes-Prieto A."/>
            <person name="Armbrust E.V."/>
            <person name="Aves S.J."/>
            <person name="Beiko R.G."/>
            <person name="Coutinho P."/>
            <person name="Dacks J.B."/>
            <person name="Durnford D.G."/>
            <person name="Fast N.M."/>
            <person name="Green B.R."/>
            <person name="Grisdale C."/>
            <person name="Hempe F."/>
            <person name="Henrissat B."/>
            <person name="Hoppner M.P."/>
            <person name="Ishida K.-I."/>
            <person name="Kim E."/>
            <person name="Koreny L."/>
            <person name="Kroth P.G."/>
            <person name="Liu Y."/>
            <person name="Malik S.-B."/>
            <person name="Maier U.G."/>
            <person name="McRose D."/>
            <person name="Mock T."/>
            <person name="Neilson J.A."/>
            <person name="Onodera N.T."/>
            <person name="Poole A.M."/>
            <person name="Pritham E.J."/>
            <person name="Richards T.A."/>
            <person name="Rocap G."/>
            <person name="Roy S.W."/>
            <person name="Sarai C."/>
            <person name="Schaack S."/>
            <person name="Shirato S."/>
            <person name="Slamovits C.H."/>
            <person name="Spencer D.F."/>
            <person name="Suzuki S."/>
            <person name="Worden A.Z."/>
            <person name="Zauner S."/>
            <person name="Barry K."/>
            <person name="Bell C."/>
            <person name="Bharti A.K."/>
            <person name="Crow J.A."/>
            <person name="Grimwood J."/>
            <person name="Kramer R."/>
            <person name="Lindquist E."/>
            <person name="Lucas S."/>
            <person name="Salamov A."/>
            <person name="McFadden G.I."/>
            <person name="Lane C.E."/>
            <person name="Keeling P.J."/>
            <person name="Gray M.W."/>
            <person name="Grigoriev I.V."/>
            <person name="Archibald J.M."/>
        </authorList>
    </citation>
    <scope>NUCLEOTIDE SEQUENCE</scope>
    <source>
        <strain evidence="5">CCMP2712</strain>
    </source>
</reference>
<dbReference type="Proteomes" id="UP000011087">
    <property type="component" value="Unassembled WGS sequence"/>
</dbReference>
<reference evidence="4" key="3">
    <citation type="submission" date="2015-06" db="UniProtKB">
        <authorList>
            <consortium name="EnsemblProtists"/>
        </authorList>
    </citation>
    <scope>IDENTIFICATION</scope>
</reference>
<feature type="chain" id="PRO_5008770468" evidence="2">
    <location>
        <begin position="23"/>
        <end position="110"/>
    </location>
</feature>
<evidence type="ECO:0000313" key="3">
    <source>
        <dbReference type="EMBL" id="EKX40133.1"/>
    </source>
</evidence>
<dbReference type="KEGG" id="gtt:GUITHDRAFT_113869"/>
<proteinExistence type="predicted"/>
<protein>
    <submittedName>
        <fullName evidence="3 4">Uncharacterized protein</fullName>
    </submittedName>
</protein>
<dbReference type="RefSeq" id="XP_005827113.1">
    <property type="nucleotide sequence ID" value="XM_005827056.1"/>
</dbReference>
<dbReference type="GeneID" id="17296823"/>
<reference evidence="3 5" key="1">
    <citation type="journal article" date="2012" name="Nature">
        <title>Algal genomes reveal evolutionary mosaicism and the fate of nucleomorphs.</title>
        <authorList>
            <consortium name="DOE Joint Genome Institute"/>
            <person name="Curtis B.A."/>
            <person name="Tanifuji G."/>
            <person name="Burki F."/>
            <person name="Gruber A."/>
            <person name="Irimia M."/>
            <person name="Maruyama S."/>
            <person name="Arias M.C."/>
            <person name="Ball S.G."/>
            <person name="Gile G.H."/>
            <person name="Hirakawa Y."/>
            <person name="Hopkins J.F."/>
            <person name="Kuo A."/>
            <person name="Rensing S.A."/>
            <person name="Schmutz J."/>
            <person name="Symeonidi A."/>
            <person name="Elias M."/>
            <person name="Eveleigh R.J."/>
            <person name="Herman E.K."/>
            <person name="Klute M.J."/>
            <person name="Nakayama T."/>
            <person name="Obornik M."/>
            <person name="Reyes-Prieto A."/>
            <person name="Armbrust E.V."/>
            <person name="Aves S.J."/>
            <person name="Beiko R.G."/>
            <person name="Coutinho P."/>
            <person name="Dacks J.B."/>
            <person name="Durnford D.G."/>
            <person name="Fast N.M."/>
            <person name="Green B.R."/>
            <person name="Grisdale C.J."/>
            <person name="Hempel F."/>
            <person name="Henrissat B."/>
            <person name="Hoppner M.P."/>
            <person name="Ishida K."/>
            <person name="Kim E."/>
            <person name="Koreny L."/>
            <person name="Kroth P.G."/>
            <person name="Liu Y."/>
            <person name="Malik S.B."/>
            <person name="Maier U.G."/>
            <person name="McRose D."/>
            <person name="Mock T."/>
            <person name="Neilson J.A."/>
            <person name="Onodera N.T."/>
            <person name="Poole A.M."/>
            <person name="Pritham E.J."/>
            <person name="Richards T.A."/>
            <person name="Rocap G."/>
            <person name="Roy S.W."/>
            <person name="Sarai C."/>
            <person name="Schaack S."/>
            <person name="Shirato S."/>
            <person name="Slamovits C.H."/>
            <person name="Spencer D.F."/>
            <person name="Suzuki S."/>
            <person name="Worden A.Z."/>
            <person name="Zauner S."/>
            <person name="Barry K."/>
            <person name="Bell C."/>
            <person name="Bharti A.K."/>
            <person name="Crow J.A."/>
            <person name="Grimwood J."/>
            <person name="Kramer R."/>
            <person name="Lindquist E."/>
            <person name="Lucas S."/>
            <person name="Salamov A."/>
            <person name="McFadden G.I."/>
            <person name="Lane C.E."/>
            <person name="Keeling P.J."/>
            <person name="Gray M.W."/>
            <person name="Grigoriev I.V."/>
            <person name="Archibald J.M."/>
        </authorList>
    </citation>
    <scope>NUCLEOTIDE SEQUENCE</scope>
    <source>
        <strain evidence="3 5">CCMP2712</strain>
    </source>
</reference>
<dbReference type="EMBL" id="JH993034">
    <property type="protein sequence ID" value="EKX40133.1"/>
    <property type="molecule type" value="Genomic_DNA"/>
</dbReference>
<evidence type="ECO:0000256" key="2">
    <source>
        <dbReference type="SAM" id="SignalP"/>
    </source>
</evidence>
<dbReference type="PaxDb" id="55529-EKX40133"/>
<accession>L1IV59</accession>
<dbReference type="EnsemblProtists" id="EKX40133">
    <property type="protein sequence ID" value="EKX40133"/>
    <property type="gene ID" value="GUITHDRAFT_113869"/>
</dbReference>
<sequence>MMLDFLTRSFILTISLLMSVESHESPHTTVSQHVTTSSINLLMFHAYFIFFATMRYEMMKMTGKDIDPNYDIPSTVHHSKSYDNQIDLGDLEDNIENRSTKSDKSLTTHY</sequence>
<keyword evidence="2" id="KW-0732">Signal</keyword>